<feature type="compositionally biased region" description="Polar residues" evidence="1">
    <location>
        <begin position="116"/>
        <end position="130"/>
    </location>
</feature>
<feature type="region of interest" description="Disordered" evidence="1">
    <location>
        <begin position="87"/>
        <end position="156"/>
    </location>
</feature>
<protein>
    <submittedName>
        <fullName evidence="2">Uncharacterized protein</fullName>
    </submittedName>
</protein>
<dbReference type="Proteomes" id="UP001159363">
    <property type="component" value="Chromosome 11"/>
</dbReference>
<evidence type="ECO:0000313" key="2">
    <source>
        <dbReference type="EMBL" id="KAJ8871488.1"/>
    </source>
</evidence>
<feature type="compositionally biased region" description="Polar residues" evidence="1">
    <location>
        <begin position="146"/>
        <end position="156"/>
    </location>
</feature>
<name>A0ABQ9GHK3_9NEOP</name>
<comment type="caution">
    <text evidence="2">The sequence shown here is derived from an EMBL/GenBank/DDBJ whole genome shotgun (WGS) entry which is preliminary data.</text>
</comment>
<keyword evidence="3" id="KW-1185">Reference proteome</keyword>
<evidence type="ECO:0000256" key="1">
    <source>
        <dbReference type="SAM" id="MobiDB-lite"/>
    </source>
</evidence>
<feature type="region of interest" description="Disordered" evidence="1">
    <location>
        <begin position="270"/>
        <end position="290"/>
    </location>
</feature>
<organism evidence="2 3">
    <name type="scientific">Dryococelus australis</name>
    <dbReference type="NCBI Taxonomy" id="614101"/>
    <lineage>
        <taxon>Eukaryota</taxon>
        <taxon>Metazoa</taxon>
        <taxon>Ecdysozoa</taxon>
        <taxon>Arthropoda</taxon>
        <taxon>Hexapoda</taxon>
        <taxon>Insecta</taxon>
        <taxon>Pterygota</taxon>
        <taxon>Neoptera</taxon>
        <taxon>Polyneoptera</taxon>
        <taxon>Phasmatodea</taxon>
        <taxon>Verophasmatodea</taxon>
        <taxon>Anareolatae</taxon>
        <taxon>Phasmatidae</taxon>
        <taxon>Eurycanthinae</taxon>
        <taxon>Dryococelus</taxon>
    </lineage>
</organism>
<gene>
    <name evidence="2" type="ORF">PR048_027810</name>
</gene>
<proteinExistence type="predicted"/>
<reference evidence="2 3" key="1">
    <citation type="submission" date="2023-02" db="EMBL/GenBank/DDBJ databases">
        <title>LHISI_Scaffold_Assembly.</title>
        <authorList>
            <person name="Stuart O.P."/>
            <person name="Cleave R."/>
            <person name="Magrath M.J.L."/>
            <person name="Mikheyev A.S."/>
        </authorList>
    </citation>
    <scope>NUCLEOTIDE SEQUENCE [LARGE SCALE GENOMIC DNA]</scope>
    <source>
        <strain evidence="2">Daus_M_001</strain>
        <tissue evidence="2">Leg muscle</tissue>
    </source>
</reference>
<sequence>MPLLRLQHEKRGRVKHEFGQRMLLELCSQTMGTVTQRLEMKESAEVPRPWVRELLYPEPGHSGGGWIVTYTGAETLAENGVGKLLRRSPRGRFQSPSTSLVPKGPWAKSVCDDPETSQGQRSISSPSTSLVPKGPWAKSVCDDPETSQGQRSISSHSLAPEFSLARSGDGALDARGSVALIAPALICLKRENSSPGRQLLPNGEIQTLGSQDAYLLSRRAIRVQPPAGSLPGFRMWESCRAMPLAGGFLGVVPFPPALEFQRRAAPSQNFNSCHVRGSRAPTGPEDVSSPKKEVYAVHEIGGLTAYIANVWRTRLLFDSMVAGHQSPAGPHAAERTLKQTDPRGVEIRTLTYSVRVRRKSVRFQKPLLTARERPYARLLQSPLPSFSKFAPLIPDYILRGAPILAAKPLTSGKYRRSLLFLRAENIGASSTFLRDSRVNRGRLLIGCSSLQLCMFGVIGVHGMQNRLKKTPDQKLWGGRRAFGFPYRLFTSLRHDTWHRIQNLSDILVGVTARTAMFFGAVHHLGRRHSQGDHDGCSSLRHPKKLANLAAAEGNSYHCCYFVLKTEAELIVELLEWAVTRTLPECCHTTHLRRVGHSSVHHLGIPGVVPRGGAVCEVGVTQTSDLHLLSLLLNYWSGPTRKEKFIDIAFVGATMAERLACSPPTKAIRVQSPPGPLSSFRMWESCRTMPLVGGFSRGSPISPSLSFQRCWNEREAKR</sequence>
<dbReference type="EMBL" id="JARBHB010000012">
    <property type="protein sequence ID" value="KAJ8871488.1"/>
    <property type="molecule type" value="Genomic_DNA"/>
</dbReference>
<evidence type="ECO:0000313" key="3">
    <source>
        <dbReference type="Proteomes" id="UP001159363"/>
    </source>
</evidence>
<accession>A0ABQ9GHK3</accession>